<dbReference type="InterPro" id="IPR009000">
    <property type="entry name" value="Transl_B-barrel_sf"/>
</dbReference>
<gene>
    <name evidence="5" type="ORF">CCMP2556_LOCUS9603</name>
</gene>
<feature type="domain" description="Tr-type G" evidence="4">
    <location>
        <begin position="708"/>
        <end position="868"/>
    </location>
</feature>
<evidence type="ECO:0000313" key="5">
    <source>
        <dbReference type="EMBL" id="CAK9009308.1"/>
    </source>
</evidence>
<sequence>MVFESNFKVFGSDDCVVRGVGQWVGGAAGGAAESCCVKAAAWRRTLVLAQQLAASGLHAQPPESQPFLRARSGASHPGGWSLYIGHSSLPNRWCVHCLRQERVRLLMIGTAWPERARAVGANAKQGCSGANNLREDDEEARQLLVGRGSGHKACVRQSEELLPPCEDPLQLSGARAPEHLWQQPGNGKVLLAVLLSEDGGFQPSMALAYKVVSLPHLGMSLEIGAVYTTAELELRCGGTKARQRQLAKKLENGKVFKPVSLHAALNRKRKRTGSQPQWVRPPQARHGRAVDEDPGRRRRIAERLAGQLLEKKQLLDADLLLVLKAWATHENKIRKNVKRDGQAVYSDTFGLVNKRTAKKAVLTSLSKRFPNMTRLLTKWLRQKTSTFPFTSISLNINYRAKRHRDKNNSGPSAIAAVGPFQGGELLYWPRDDKSSKVETLQKKDAKVLNIKKKMHFFDGTCAHEVRPFRGGERFSLVYFTVSSFCSASKAVRRAWARATGERDVPTAQSLQKAMARYCVKKAELKQEQPIATDAMAPHGATLLDCSDERSETAFDERSIHQEAKESPFEVVPLARDQFLCCAEHLPVRTPMVEDAGRGSYFAESVTKAPREADEYSKEEDGLYTVEFLEGASNTPLTGVSPSSAARESDCILGDRIKISGTYREFIVPGSLDYWSGPGGRAAKYIIKYKRGELFKRTERGFREAFASNPASVLDVLQEEREIHCTVVFKQKQWAATVDNSGYTLVDLPGRRRFLRNAVAGLAQADGAVLLVPADEMFPWSICKANGYGGQPEGGSRQHSRLLHLLGVTQLCVLVNKMELVPVPEQPKRFQEILERTKLMLLNTGWKRDFIEDKVAILPVSARNATNIIRDTNTFAWWTGQQVYGASGPVDVHSLYDVLHHLFHPPEPENLLPMHMMVSNSWYLPGCGQVVVGRIDQGTLKPGDRVAFLGHQGLVQWDFGRSGSLVLGIQMYRRWLESAQAGDVVGLCVSNAFFPSPERGQVVMKVSEMPAPLMLFQAQVGLTGPLPIRLGNVSLACGKCSRAPCRLVEILWKMNKQTGGQKAGLHPQKYELRVKTSIVKPALCPT</sequence>
<evidence type="ECO:0000259" key="4">
    <source>
        <dbReference type="Pfam" id="PF00009"/>
    </source>
</evidence>
<dbReference type="EMBL" id="CAXAMN010004446">
    <property type="protein sequence ID" value="CAK9009308.1"/>
    <property type="molecule type" value="Genomic_DNA"/>
</dbReference>
<evidence type="ECO:0000256" key="2">
    <source>
        <dbReference type="ARBA" id="ARBA00023134"/>
    </source>
</evidence>
<accession>A0ABP0J4S9</accession>
<reference evidence="5 6" key="1">
    <citation type="submission" date="2024-02" db="EMBL/GenBank/DDBJ databases">
        <authorList>
            <person name="Chen Y."/>
            <person name="Shah S."/>
            <person name="Dougan E. K."/>
            <person name="Thang M."/>
            <person name="Chan C."/>
        </authorList>
    </citation>
    <scope>NUCLEOTIDE SEQUENCE [LARGE SCALE GENOMIC DNA]</scope>
</reference>
<evidence type="ECO:0000256" key="1">
    <source>
        <dbReference type="ARBA" id="ARBA00022741"/>
    </source>
</evidence>
<name>A0ABP0J4S9_9DINO</name>
<dbReference type="Gene3D" id="3.60.130.30">
    <property type="match status" value="1"/>
</dbReference>
<feature type="region of interest" description="Disordered" evidence="3">
    <location>
        <begin position="266"/>
        <end position="294"/>
    </location>
</feature>
<dbReference type="InterPro" id="IPR027417">
    <property type="entry name" value="P-loop_NTPase"/>
</dbReference>
<comment type="caution">
    <text evidence="5">The sequence shown here is derived from an EMBL/GenBank/DDBJ whole genome shotgun (WGS) entry which is preliminary data.</text>
</comment>
<keyword evidence="2" id="KW-0342">GTP-binding</keyword>
<protein>
    <recommendedName>
        <fullName evidence="4">Tr-type G domain-containing protein</fullName>
    </recommendedName>
</protein>
<keyword evidence="6" id="KW-1185">Reference proteome</keyword>
<proteinExistence type="predicted"/>
<dbReference type="InterPro" id="IPR050100">
    <property type="entry name" value="TRAFAC_GTPase_members"/>
</dbReference>
<evidence type="ECO:0000313" key="6">
    <source>
        <dbReference type="Proteomes" id="UP001642484"/>
    </source>
</evidence>
<dbReference type="InterPro" id="IPR000795">
    <property type="entry name" value="T_Tr_GTP-bd_dom"/>
</dbReference>
<dbReference type="Gene3D" id="2.40.30.10">
    <property type="entry name" value="Translation factors"/>
    <property type="match status" value="1"/>
</dbReference>
<evidence type="ECO:0000256" key="3">
    <source>
        <dbReference type="SAM" id="MobiDB-lite"/>
    </source>
</evidence>
<dbReference type="SUPFAM" id="SSF50447">
    <property type="entry name" value="Translation proteins"/>
    <property type="match status" value="1"/>
</dbReference>
<keyword evidence="1" id="KW-0547">Nucleotide-binding</keyword>
<dbReference type="SUPFAM" id="SSF52540">
    <property type="entry name" value="P-loop containing nucleoside triphosphate hydrolases"/>
    <property type="match status" value="1"/>
</dbReference>
<dbReference type="Pfam" id="PF00009">
    <property type="entry name" value="GTP_EFTU"/>
    <property type="match status" value="1"/>
</dbReference>
<dbReference type="Gene3D" id="3.40.50.300">
    <property type="entry name" value="P-loop containing nucleotide triphosphate hydrolases"/>
    <property type="match status" value="1"/>
</dbReference>
<dbReference type="PANTHER" id="PTHR23115">
    <property type="entry name" value="TRANSLATION FACTOR"/>
    <property type="match status" value="1"/>
</dbReference>
<dbReference type="Proteomes" id="UP001642484">
    <property type="component" value="Unassembled WGS sequence"/>
</dbReference>
<organism evidence="5 6">
    <name type="scientific">Durusdinium trenchii</name>
    <dbReference type="NCBI Taxonomy" id="1381693"/>
    <lineage>
        <taxon>Eukaryota</taxon>
        <taxon>Sar</taxon>
        <taxon>Alveolata</taxon>
        <taxon>Dinophyceae</taxon>
        <taxon>Suessiales</taxon>
        <taxon>Symbiodiniaceae</taxon>
        <taxon>Durusdinium</taxon>
    </lineage>
</organism>